<gene>
    <name evidence="1" type="ORF">C122C_0926</name>
    <name evidence="2" type="ORF">KIJ12_06240</name>
</gene>
<proteinExistence type="predicted"/>
<reference evidence="2" key="2">
    <citation type="submission" date="2021-05" db="EMBL/GenBank/DDBJ databases">
        <title>Pangenome of Leuconostoc gelidum warrants species status for Leuconostoc gelidum subsp. gasicomitatum.</title>
        <authorList>
            <person name="Johansson P."/>
            <person name="Sade E."/>
            <person name="Hultman J."/>
            <person name="Auvinen P."/>
            <person name="Bjorkroth J."/>
        </authorList>
    </citation>
    <scope>NUCLEOTIDE SEQUENCE</scope>
    <source>
        <strain evidence="2">A.21.4</strain>
    </source>
</reference>
<sequence length="299" mass="34998">MITTKNNYIIGPKKYLADFKENEKIFVGITSEDLSGGLGALKKILIEYGGNEPLVNPFLPVTKNKKAYENRFGFERIVKPERKEFRTYSWDVPNYNHNGYHEVSRTREVKVKEYILGDEYNLSLIRHDKKDMVIITESFKNTAADYDKIKRAVNLVMSIFKGANIFKEDFQVLKPKVPKLKWRILPADSWDMVENYLHHDLGYKPSRISHTKRKLDFLNAQNPKAIYEGVEGLAGYQVFVYEHYVVMESLIYANATYVFSKNWKELSKKSKKEVIQGDLAVERIYHNDSWLDKVSKYTR</sequence>
<evidence type="ECO:0000313" key="4">
    <source>
        <dbReference type="Proteomes" id="UP000752647"/>
    </source>
</evidence>
<evidence type="ECO:0000313" key="1">
    <source>
        <dbReference type="EMBL" id="CUW11369.1"/>
    </source>
</evidence>
<organism evidence="2 4">
    <name type="scientific">Leuconostoc gasicomitatum</name>
    <dbReference type="NCBI Taxonomy" id="115778"/>
    <lineage>
        <taxon>Bacteria</taxon>
        <taxon>Bacillati</taxon>
        <taxon>Bacillota</taxon>
        <taxon>Bacilli</taxon>
        <taxon>Lactobacillales</taxon>
        <taxon>Lactobacillaceae</taxon>
        <taxon>Leuconostoc</taxon>
        <taxon>Leuconostoc gelidum group</taxon>
    </lineage>
</organism>
<evidence type="ECO:0000313" key="3">
    <source>
        <dbReference type="Proteomes" id="UP000199271"/>
    </source>
</evidence>
<evidence type="ECO:0000313" key="2">
    <source>
        <dbReference type="EMBL" id="MBZ5962742.1"/>
    </source>
</evidence>
<comment type="caution">
    <text evidence="2">The sequence shown here is derived from an EMBL/GenBank/DDBJ whole genome shotgun (WGS) entry which is preliminary data.</text>
</comment>
<accession>A0A9Q3SYK9</accession>
<protein>
    <submittedName>
        <fullName evidence="2">Uncharacterized protein</fullName>
    </submittedName>
</protein>
<dbReference type="EMBL" id="FBSY01000007">
    <property type="protein sequence ID" value="CUW11369.1"/>
    <property type="molecule type" value="Genomic_DNA"/>
</dbReference>
<keyword evidence="3" id="KW-1185">Reference proteome</keyword>
<dbReference type="Proteomes" id="UP000752647">
    <property type="component" value="Unassembled WGS sequence"/>
</dbReference>
<reference evidence="1 3" key="1">
    <citation type="submission" date="2015-12" db="EMBL/GenBank/DDBJ databases">
        <authorList>
            <person name="Andreevskaya M."/>
        </authorList>
    </citation>
    <scope>NUCLEOTIDE SEQUENCE [LARGE SCALE GENOMIC DNA]</scope>
    <source>
        <strain evidence="1 3">C122c</strain>
    </source>
</reference>
<dbReference type="Proteomes" id="UP000199271">
    <property type="component" value="Unassembled WGS sequence"/>
</dbReference>
<name>A0A9Q3SYK9_9LACO</name>
<dbReference type="EMBL" id="JAHBFI010000016">
    <property type="protein sequence ID" value="MBZ5962742.1"/>
    <property type="molecule type" value="Genomic_DNA"/>
</dbReference>
<dbReference type="GeneID" id="34301957"/>
<dbReference type="AlphaFoldDB" id="A0A9Q3SYK9"/>
<dbReference type="RefSeq" id="WP_013231847.1">
    <property type="nucleotide sequence ID" value="NZ_BPKT01000007.1"/>
</dbReference>